<dbReference type="AlphaFoldDB" id="A0A242KFI4"/>
<gene>
    <name evidence="2" type="ORF">A5802_003335</name>
</gene>
<dbReference type="RefSeq" id="WP_086335721.1">
    <property type="nucleotide sequence ID" value="NZ_NGMS01000009.1"/>
</dbReference>
<name>A0A242KFI4_ENTMU</name>
<evidence type="ECO:0000313" key="2">
    <source>
        <dbReference type="EMBL" id="OTP19931.1"/>
    </source>
</evidence>
<feature type="chain" id="PRO_5038600667" evidence="1">
    <location>
        <begin position="22"/>
        <end position="222"/>
    </location>
</feature>
<dbReference type="Proteomes" id="UP000195024">
    <property type="component" value="Unassembled WGS sequence"/>
</dbReference>
<accession>A0A242KFI4</accession>
<reference evidence="2 3" key="1">
    <citation type="submission" date="2017-05" db="EMBL/GenBank/DDBJ databases">
        <title>The Genome Sequence of Enterococcus mundtii 6B1_DIV0119.</title>
        <authorList>
            <consortium name="The Broad Institute Genomics Platform"/>
            <consortium name="The Broad Institute Genomic Center for Infectious Diseases"/>
            <person name="Earl A."/>
            <person name="Manson A."/>
            <person name="Schwartman J."/>
            <person name="Gilmore M."/>
            <person name="Abouelleil A."/>
            <person name="Cao P."/>
            <person name="Chapman S."/>
            <person name="Cusick C."/>
            <person name="Shea T."/>
            <person name="Young S."/>
            <person name="Neafsey D."/>
            <person name="Nusbaum C."/>
            <person name="Birren B."/>
        </authorList>
    </citation>
    <scope>NUCLEOTIDE SEQUENCE [LARGE SCALE GENOMIC DNA]</scope>
    <source>
        <strain evidence="2 3">6B1_DIV0119</strain>
    </source>
</reference>
<dbReference type="EMBL" id="NGMS01000009">
    <property type="protein sequence ID" value="OTP19931.1"/>
    <property type="molecule type" value="Genomic_DNA"/>
</dbReference>
<keyword evidence="1" id="KW-0732">Signal</keyword>
<comment type="caution">
    <text evidence="2">The sequence shown here is derived from an EMBL/GenBank/DDBJ whole genome shotgun (WGS) entry which is preliminary data.</text>
</comment>
<feature type="signal peptide" evidence="1">
    <location>
        <begin position="1"/>
        <end position="21"/>
    </location>
</feature>
<sequence length="222" mass="24872">MKKLKKAVVLGALTISFLGMGGEKVFADIYVKNIEEYNNIKAAVNTYGSGQSHYYTISPKKTEKWSRSDSKGFLVSVDYLNKQHDVYYSNANASYYIQDNQLKISGGGTKTAINKEENRYVKNSSGGYNSPSCILSGREGQIRVHNLDNTKKISVSTWDGGDSSFYKVANKKTETWKRSWDNRGYLLNVDGARYFIMSGEAAVVEKGSVYINNKLARQISNF</sequence>
<evidence type="ECO:0000313" key="3">
    <source>
        <dbReference type="Proteomes" id="UP000195024"/>
    </source>
</evidence>
<evidence type="ECO:0000256" key="1">
    <source>
        <dbReference type="SAM" id="SignalP"/>
    </source>
</evidence>
<protein>
    <submittedName>
        <fullName evidence="2">Uncharacterized protein</fullName>
    </submittedName>
</protein>
<organism evidence="2 3">
    <name type="scientific">Enterococcus mundtii</name>
    <dbReference type="NCBI Taxonomy" id="53346"/>
    <lineage>
        <taxon>Bacteria</taxon>
        <taxon>Bacillati</taxon>
        <taxon>Bacillota</taxon>
        <taxon>Bacilli</taxon>
        <taxon>Lactobacillales</taxon>
        <taxon>Enterococcaceae</taxon>
        <taxon>Enterococcus</taxon>
    </lineage>
</organism>
<proteinExistence type="predicted"/>